<evidence type="ECO:0000313" key="4">
    <source>
        <dbReference type="Proteomes" id="UP000250275"/>
    </source>
</evidence>
<keyword evidence="3" id="KW-0413">Isomerase</keyword>
<comment type="similarity">
    <text evidence="1">Belongs to the cyclophilin-type PPIase family.</text>
</comment>
<keyword evidence="4" id="KW-1185">Reference proteome</keyword>
<dbReference type="SUPFAM" id="SSF50891">
    <property type="entry name" value="Cyclophilin-like"/>
    <property type="match status" value="2"/>
</dbReference>
<dbReference type="GO" id="GO:0071013">
    <property type="term" value="C:catalytic step 2 spliceosome"/>
    <property type="evidence" value="ECO:0007669"/>
    <property type="project" value="TreeGrafter"/>
</dbReference>
<sequence>MVIPQVQEKVVKYMENHLNSTPDFQHKHTIFGNVTGETLYNMLKLEEVLAHENGRPLYPPRFLKTIILNNLFSDIIPRIISQESEEVKYNSKTKTAAVKDFNILSFGEEAKEDEEESVILNKKFTGTGKSVHDHLTDPKLSSQSAVEPSGPPNKKRKKDCNSDWGSGDESDGAEVYNEKRQIRVKAVRRGNAHYVELRNRKGVAYISTEKDVWHEHTDIRIIEEMENEHMDIMKTTAGDDELELWSKETPKACRNFIQLCTGEGGKIYGEPFEDEFHTRLQFCRRDLIGMVNAGMLTMVPNTSLFLVLQQIFRISIQPLVELLENLHIIDKPHYPPRLIKSTILNNAFSDIIPRIIVQECEEVKDSSKTKTAVVKDFNLLLFGGEAEEDEEESVILNKKFSGKGKSVHVHLTDPK</sequence>
<dbReference type="AlphaFoldDB" id="A0A310SC44"/>
<organism evidence="3 4">
    <name type="scientific">Eufriesea mexicana</name>
    <dbReference type="NCBI Taxonomy" id="516756"/>
    <lineage>
        <taxon>Eukaryota</taxon>
        <taxon>Metazoa</taxon>
        <taxon>Ecdysozoa</taxon>
        <taxon>Arthropoda</taxon>
        <taxon>Hexapoda</taxon>
        <taxon>Insecta</taxon>
        <taxon>Pterygota</taxon>
        <taxon>Neoptera</taxon>
        <taxon>Endopterygota</taxon>
        <taxon>Hymenoptera</taxon>
        <taxon>Apocrita</taxon>
        <taxon>Aculeata</taxon>
        <taxon>Apoidea</taxon>
        <taxon>Anthophila</taxon>
        <taxon>Apidae</taxon>
        <taxon>Eufriesea</taxon>
    </lineage>
</organism>
<dbReference type="InterPro" id="IPR044666">
    <property type="entry name" value="Cyclophilin_A-like"/>
</dbReference>
<dbReference type="GO" id="GO:0016853">
    <property type="term" value="F:isomerase activity"/>
    <property type="evidence" value="ECO:0007669"/>
    <property type="project" value="UniProtKB-KW"/>
</dbReference>
<proteinExistence type="inferred from homology"/>
<name>A0A310SC44_9HYME</name>
<evidence type="ECO:0000256" key="2">
    <source>
        <dbReference type="SAM" id="MobiDB-lite"/>
    </source>
</evidence>
<evidence type="ECO:0000313" key="3">
    <source>
        <dbReference type="EMBL" id="OAD57522.1"/>
    </source>
</evidence>
<dbReference type="EMBL" id="KQ761461">
    <property type="protein sequence ID" value="OAD57522.1"/>
    <property type="molecule type" value="Genomic_DNA"/>
</dbReference>
<evidence type="ECO:0000256" key="1">
    <source>
        <dbReference type="ARBA" id="ARBA00007365"/>
    </source>
</evidence>
<reference evidence="3 4" key="1">
    <citation type="submission" date="2015-07" db="EMBL/GenBank/DDBJ databases">
        <title>The genome of Eufriesea mexicana.</title>
        <authorList>
            <person name="Pan H."/>
            <person name="Kapheim K."/>
        </authorList>
    </citation>
    <scope>NUCLEOTIDE SEQUENCE [LARGE SCALE GENOMIC DNA]</scope>
    <source>
        <strain evidence="3">0111107269</strain>
        <tissue evidence="3">Whole body</tissue>
    </source>
</reference>
<accession>A0A310SC44</accession>
<dbReference type="Proteomes" id="UP000250275">
    <property type="component" value="Unassembled WGS sequence"/>
</dbReference>
<protein>
    <submittedName>
        <fullName evidence="3">Peptidyl-prolyl cis-trans isomerase CWC27 like protein</fullName>
    </submittedName>
</protein>
<dbReference type="Gene3D" id="2.40.100.10">
    <property type="entry name" value="Cyclophilin-like"/>
    <property type="match status" value="2"/>
</dbReference>
<dbReference type="PANTHER" id="PTHR45625">
    <property type="entry name" value="PEPTIDYL-PROLYL CIS-TRANS ISOMERASE-RELATED"/>
    <property type="match status" value="1"/>
</dbReference>
<dbReference type="PANTHER" id="PTHR45625:SF6">
    <property type="entry name" value="SPLICEOSOME-ASSOCIATED PROTEIN CWC27 HOMOLOG"/>
    <property type="match status" value="1"/>
</dbReference>
<feature type="region of interest" description="Disordered" evidence="2">
    <location>
        <begin position="129"/>
        <end position="174"/>
    </location>
</feature>
<gene>
    <name evidence="3" type="ORF">WN48_01905</name>
</gene>
<dbReference type="InterPro" id="IPR029000">
    <property type="entry name" value="Cyclophilin-like_dom_sf"/>
</dbReference>